<dbReference type="PANTHER" id="PTHR47737">
    <property type="entry name" value="GLYCINE BETAINE/PROLINE BETAINE TRANSPORT SYSTEM PERMEASE PROTEIN PROW"/>
    <property type="match status" value="1"/>
</dbReference>
<comment type="subcellular location">
    <subcellularLocation>
        <location evidence="7">Cell membrane</location>
        <topology evidence="7">Multi-pass membrane protein</topology>
    </subcellularLocation>
    <subcellularLocation>
        <location evidence="1">Membrane</location>
        <topology evidence="1">Multi-pass membrane protein</topology>
    </subcellularLocation>
</comment>
<evidence type="ECO:0000256" key="8">
    <source>
        <dbReference type="SAM" id="MobiDB-lite"/>
    </source>
</evidence>
<organism evidence="10 11">
    <name type="scientific">Nocardioides conyzicola</name>
    <dbReference type="NCBI Taxonomy" id="1651781"/>
    <lineage>
        <taxon>Bacteria</taxon>
        <taxon>Bacillati</taxon>
        <taxon>Actinomycetota</taxon>
        <taxon>Actinomycetes</taxon>
        <taxon>Propionibacteriales</taxon>
        <taxon>Nocardioidaceae</taxon>
        <taxon>Nocardioides</taxon>
    </lineage>
</organism>
<feature type="transmembrane region" description="Helical" evidence="7">
    <location>
        <begin position="110"/>
        <end position="143"/>
    </location>
</feature>
<evidence type="ECO:0000256" key="3">
    <source>
        <dbReference type="ARBA" id="ARBA00022475"/>
    </source>
</evidence>
<feature type="transmembrane region" description="Helical" evidence="7">
    <location>
        <begin position="155"/>
        <end position="179"/>
    </location>
</feature>
<evidence type="ECO:0000256" key="1">
    <source>
        <dbReference type="ARBA" id="ARBA00004141"/>
    </source>
</evidence>
<dbReference type="Gene3D" id="1.10.3720.10">
    <property type="entry name" value="MetI-like"/>
    <property type="match status" value="2"/>
</dbReference>
<evidence type="ECO:0000259" key="9">
    <source>
        <dbReference type="PROSITE" id="PS50928"/>
    </source>
</evidence>
<feature type="transmembrane region" description="Helical" evidence="7">
    <location>
        <begin position="354"/>
        <end position="374"/>
    </location>
</feature>
<dbReference type="RefSeq" id="WP_345521374.1">
    <property type="nucleotide sequence ID" value="NZ_BAABKM010000002.1"/>
</dbReference>
<feature type="domain" description="ABC transmembrane type-1" evidence="9">
    <location>
        <begin position="152"/>
        <end position="331"/>
    </location>
</feature>
<keyword evidence="5 7" id="KW-1133">Transmembrane helix</keyword>
<proteinExistence type="inferred from homology"/>
<evidence type="ECO:0000313" key="10">
    <source>
        <dbReference type="EMBL" id="GAA4704586.1"/>
    </source>
</evidence>
<dbReference type="InterPro" id="IPR000515">
    <property type="entry name" value="MetI-like"/>
</dbReference>
<keyword evidence="3" id="KW-1003">Cell membrane</keyword>
<evidence type="ECO:0000256" key="4">
    <source>
        <dbReference type="ARBA" id="ARBA00022692"/>
    </source>
</evidence>
<feature type="transmembrane region" description="Helical" evidence="7">
    <location>
        <begin position="515"/>
        <end position="542"/>
    </location>
</feature>
<evidence type="ECO:0000256" key="5">
    <source>
        <dbReference type="ARBA" id="ARBA00022989"/>
    </source>
</evidence>
<reference evidence="11" key="1">
    <citation type="journal article" date="2019" name="Int. J. Syst. Evol. Microbiol.">
        <title>The Global Catalogue of Microorganisms (GCM) 10K type strain sequencing project: providing services to taxonomists for standard genome sequencing and annotation.</title>
        <authorList>
            <consortium name="The Broad Institute Genomics Platform"/>
            <consortium name="The Broad Institute Genome Sequencing Center for Infectious Disease"/>
            <person name="Wu L."/>
            <person name="Ma J."/>
        </authorList>
    </citation>
    <scope>NUCLEOTIDE SEQUENCE [LARGE SCALE GENOMIC DNA]</scope>
    <source>
        <strain evidence="11">JCM 18531</strain>
    </source>
</reference>
<name>A0ABP8XDD3_9ACTN</name>
<keyword evidence="4 7" id="KW-0812">Transmembrane</keyword>
<dbReference type="SUPFAM" id="SSF161098">
    <property type="entry name" value="MetI-like"/>
    <property type="match status" value="2"/>
</dbReference>
<feature type="transmembrane region" description="Helical" evidence="7">
    <location>
        <begin position="596"/>
        <end position="616"/>
    </location>
</feature>
<feature type="transmembrane region" description="Helical" evidence="7">
    <location>
        <begin position="628"/>
        <end position="646"/>
    </location>
</feature>
<feature type="transmembrane region" description="Helical" evidence="7">
    <location>
        <begin position="431"/>
        <end position="464"/>
    </location>
</feature>
<dbReference type="Pfam" id="PF00528">
    <property type="entry name" value="BPD_transp_1"/>
    <property type="match status" value="2"/>
</dbReference>
<feature type="domain" description="ABC transmembrane type-1" evidence="9">
    <location>
        <begin position="470"/>
        <end position="650"/>
    </location>
</feature>
<dbReference type="CDD" id="cd06261">
    <property type="entry name" value="TM_PBP2"/>
    <property type="match status" value="2"/>
</dbReference>
<keyword evidence="6 7" id="KW-0472">Membrane</keyword>
<evidence type="ECO:0000256" key="2">
    <source>
        <dbReference type="ARBA" id="ARBA00022448"/>
    </source>
</evidence>
<feature type="transmembrane region" description="Helical" evidence="7">
    <location>
        <begin position="471"/>
        <end position="495"/>
    </location>
</feature>
<feature type="transmembrane region" description="Helical" evidence="7">
    <location>
        <begin position="271"/>
        <end position="292"/>
    </location>
</feature>
<gene>
    <name evidence="10" type="ORF">GCM10023349_22690</name>
</gene>
<dbReference type="Proteomes" id="UP001499974">
    <property type="component" value="Unassembled WGS sequence"/>
</dbReference>
<feature type="region of interest" description="Disordered" evidence="8">
    <location>
        <begin position="1"/>
        <end position="21"/>
    </location>
</feature>
<comment type="similarity">
    <text evidence="7">Belongs to the binding-protein-dependent transport system permease family.</text>
</comment>
<feature type="transmembrane region" description="Helical" evidence="7">
    <location>
        <begin position="312"/>
        <end position="334"/>
    </location>
</feature>
<protein>
    <submittedName>
        <fullName evidence="10">ABC transporter permease subunit</fullName>
    </submittedName>
</protein>
<evidence type="ECO:0000256" key="7">
    <source>
        <dbReference type="RuleBase" id="RU363032"/>
    </source>
</evidence>
<accession>A0ABP8XDD3</accession>
<dbReference type="PANTHER" id="PTHR47737:SF1">
    <property type="entry name" value="GLYCINE BETAINE_PROLINE BETAINE TRANSPORT SYSTEM PERMEASE PROTEIN PROW"/>
    <property type="match status" value="1"/>
</dbReference>
<dbReference type="EMBL" id="BAABKM010000002">
    <property type="protein sequence ID" value="GAA4704586.1"/>
    <property type="molecule type" value="Genomic_DNA"/>
</dbReference>
<keyword evidence="11" id="KW-1185">Reference proteome</keyword>
<dbReference type="PROSITE" id="PS50928">
    <property type="entry name" value="ABC_TM1"/>
    <property type="match status" value="2"/>
</dbReference>
<evidence type="ECO:0000313" key="11">
    <source>
        <dbReference type="Proteomes" id="UP001499974"/>
    </source>
</evidence>
<keyword evidence="2 7" id="KW-0813">Transport</keyword>
<feature type="transmembrane region" description="Helical" evidence="7">
    <location>
        <begin position="199"/>
        <end position="226"/>
    </location>
</feature>
<feature type="transmembrane region" description="Helical" evidence="7">
    <location>
        <begin position="31"/>
        <end position="48"/>
    </location>
</feature>
<sequence>MTTATAPPAVDSVEPDAVPPPARGRRGIPRWVWVLVVLAGWVAVWSVSKGTHTLFLSGTDQTDFHARLSDRVSSYSSNPVTEVIADFINAIVDFLRELIAIPTPPRPAPAVGWLGVVAIATWIGYAIANWRIALLVAGSFLSFGLFGYWEDSMDLLIVTSVSVAFAVVIGFPLAVWIAISPRAGRWITLGLDLLQTMPTFVYLMFVFVLFGIGAPTAVVCTLAYALPPIVRISGFGIRDVSPATIEATNSLGQTTPQRLLKVQIPMARRTIIVGLNQTILAALSMAIVASYINGPGLGKPVLAALTENDFGAGLVPGLLIVVMGIMLDRTTTAASERSERVSRGGGEDPRRRRLVLGVLLVPVAVAVWYSRYAIDAAKFPETSWARSVADTANSWMESFTSAVDTAAGTFSDAISYGLLNPMQSLLAESPWWLSFAALLLLAVVIGGRRAVVPAVLCLTGLYLLDLWHDAMIVLNMTLVATLLVMVLALVLGVWMGRSRTVDLVIRPVLDAGQTIPAFVYLIPVLALFGPTRFTAIVAAVVYAAPAAIKLVADGIRGVPDVVIEAGRSTGSTTWQEITKVQLPMARGSLVLATNQGLLYVLSMVVIGGLVGAGALGYDVIYGLAHSDYAGKGLAAGLSIVLLGIMIDRVMRAAADRAGAGELQRQPRTGGRWWR</sequence>
<comment type="caution">
    <text evidence="10">The sequence shown here is derived from an EMBL/GenBank/DDBJ whole genome shotgun (WGS) entry which is preliminary data.</text>
</comment>
<evidence type="ECO:0000256" key="6">
    <source>
        <dbReference type="ARBA" id="ARBA00023136"/>
    </source>
</evidence>
<dbReference type="InterPro" id="IPR035906">
    <property type="entry name" value="MetI-like_sf"/>
</dbReference>